<reference evidence="1" key="1">
    <citation type="submission" date="2022-08" db="EMBL/GenBank/DDBJ databases">
        <authorList>
            <person name="Kallberg Y."/>
            <person name="Tangrot J."/>
            <person name="Rosling A."/>
        </authorList>
    </citation>
    <scope>NUCLEOTIDE SEQUENCE</scope>
    <source>
        <strain evidence="1">Wild A</strain>
    </source>
</reference>
<dbReference type="OrthoDB" id="2433005at2759"/>
<name>A0A9W4WMU5_9GLOM</name>
<comment type="caution">
    <text evidence="1">The sequence shown here is derived from an EMBL/GenBank/DDBJ whole genome shotgun (WGS) entry which is preliminary data.</text>
</comment>
<dbReference type="Proteomes" id="UP001153678">
    <property type="component" value="Unassembled WGS sequence"/>
</dbReference>
<sequence length="112" mass="12520">MGNKTSNRVIICYKVAVNGETLKAYHHPTWVAVAKVLYTNTQDHPDEHYYLASIKYAKQFASIFADVSVIISQDNKAKVGLRVSVVGQTFHTLQSINDLISVADHDFLIGNR</sequence>
<proteinExistence type="predicted"/>
<evidence type="ECO:0000313" key="1">
    <source>
        <dbReference type="EMBL" id="CAI2173660.1"/>
    </source>
</evidence>
<evidence type="ECO:0000313" key="2">
    <source>
        <dbReference type="Proteomes" id="UP001153678"/>
    </source>
</evidence>
<accession>A0A9W4WMU5</accession>
<keyword evidence="2" id="KW-1185">Reference proteome</keyword>
<dbReference type="AlphaFoldDB" id="A0A9W4WMU5"/>
<dbReference type="EMBL" id="CAMKVN010001097">
    <property type="protein sequence ID" value="CAI2173660.1"/>
    <property type="molecule type" value="Genomic_DNA"/>
</dbReference>
<gene>
    <name evidence="1" type="ORF">FWILDA_LOCUS6198</name>
</gene>
<organism evidence="1 2">
    <name type="scientific">Funneliformis geosporum</name>
    <dbReference type="NCBI Taxonomy" id="1117311"/>
    <lineage>
        <taxon>Eukaryota</taxon>
        <taxon>Fungi</taxon>
        <taxon>Fungi incertae sedis</taxon>
        <taxon>Mucoromycota</taxon>
        <taxon>Glomeromycotina</taxon>
        <taxon>Glomeromycetes</taxon>
        <taxon>Glomerales</taxon>
        <taxon>Glomeraceae</taxon>
        <taxon>Funneliformis</taxon>
    </lineage>
</organism>
<protein>
    <submittedName>
        <fullName evidence="1">13497_t:CDS:1</fullName>
    </submittedName>
</protein>